<sequence>MLDFEAIKQGIALGAPERESWRMAFGLLVTLVWIYLEFLRLLAIFSRN</sequence>
<accession>A0A6J6SFR2</accession>
<gene>
    <name evidence="2" type="ORF">UFOPK2786_00350</name>
</gene>
<dbReference type="Pfam" id="PF12811">
    <property type="entry name" value="BaxI_1"/>
    <property type="match status" value="1"/>
</dbReference>
<dbReference type="InterPro" id="IPR010539">
    <property type="entry name" value="BaxI_1-like"/>
</dbReference>
<feature type="transmembrane region" description="Helical" evidence="1">
    <location>
        <begin position="23"/>
        <end position="45"/>
    </location>
</feature>
<dbReference type="AlphaFoldDB" id="A0A6J6SFR2"/>
<evidence type="ECO:0000313" key="2">
    <source>
        <dbReference type="EMBL" id="CAB4733642.1"/>
    </source>
</evidence>
<proteinExistence type="predicted"/>
<reference evidence="2" key="1">
    <citation type="submission" date="2020-05" db="EMBL/GenBank/DDBJ databases">
        <authorList>
            <person name="Chiriac C."/>
            <person name="Salcher M."/>
            <person name="Ghai R."/>
            <person name="Kavagutti S V."/>
        </authorList>
    </citation>
    <scope>NUCLEOTIDE SEQUENCE</scope>
</reference>
<protein>
    <submittedName>
        <fullName evidence="2">Unannotated protein</fullName>
    </submittedName>
</protein>
<evidence type="ECO:0000256" key="1">
    <source>
        <dbReference type="SAM" id="Phobius"/>
    </source>
</evidence>
<organism evidence="2">
    <name type="scientific">freshwater metagenome</name>
    <dbReference type="NCBI Taxonomy" id="449393"/>
    <lineage>
        <taxon>unclassified sequences</taxon>
        <taxon>metagenomes</taxon>
        <taxon>ecological metagenomes</taxon>
    </lineage>
</organism>
<keyword evidence="1" id="KW-1133">Transmembrane helix</keyword>
<dbReference type="EMBL" id="CAEZYW010000034">
    <property type="protein sequence ID" value="CAB4733642.1"/>
    <property type="molecule type" value="Genomic_DNA"/>
</dbReference>
<keyword evidence="1" id="KW-0812">Transmembrane</keyword>
<keyword evidence="1" id="KW-0472">Membrane</keyword>
<name>A0A6J6SFR2_9ZZZZ</name>
<dbReference type="PANTHER" id="PTHR41282:SF1">
    <property type="entry name" value="CONSERVED TRANSMEMBRANE PROTEIN-RELATED"/>
    <property type="match status" value="1"/>
</dbReference>
<dbReference type="PANTHER" id="PTHR41282">
    <property type="entry name" value="CONSERVED TRANSMEMBRANE PROTEIN-RELATED"/>
    <property type="match status" value="1"/>
</dbReference>